<accession>A0A6H2DK67</accession>
<evidence type="ECO:0000313" key="1">
    <source>
        <dbReference type="EMBL" id="QJB69069.1"/>
    </source>
</evidence>
<name>A0A6H2DK67_9SPHN</name>
<dbReference type="RefSeq" id="WP_168818911.1">
    <property type="nucleotide sequence ID" value="NZ_CP051217.1"/>
</dbReference>
<sequence length="54" mass="6270">MSAIFSLHQIVAVYRRETSHVSNIFPFAKIGFMAHRNIKDSQGKSKAEWQKKSY</sequence>
<proteinExistence type="predicted"/>
<dbReference type="EMBL" id="CP051217">
    <property type="protein sequence ID" value="QJB69069.1"/>
    <property type="molecule type" value="Genomic_DNA"/>
</dbReference>
<evidence type="ECO:0000313" key="2">
    <source>
        <dbReference type="Proteomes" id="UP000501600"/>
    </source>
</evidence>
<organism evidence="1 2">
    <name type="scientific">Parasphingorhabdus halotolerans</name>
    <dbReference type="NCBI Taxonomy" id="2725558"/>
    <lineage>
        <taxon>Bacteria</taxon>
        <taxon>Pseudomonadati</taxon>
        <taxon>Pseudomonadota</taxon>
        <taxon>Alphaproteobacteria</taxon>
        <taxon>Sphingomonadales</taxon>
        <taxon>Sphingomonadaceae</taxon>
        <taxon>Parasphingorhabdus</taxon>
    </lineage>
</organism>
<gene>
    <name evidence="1" type="ORF">HF685_07045</name>
</gene>
<reference evidence="1 2" key="1">
    <citation type="submission" date="2020-04" db="EMBL/GenBank/DDBJ databases">
        <title>Genome sequence for Sphingorhabdus sp. strain M1.</title>
        <authorList>
            <person name="Park S.-J."/>
        </authorList>
    </citation>
    <scope>NUCLEOTIDE SEQUENCE [LARGE SCALE GENOMIC DNA]</scope>
    <source>
        <strain evidence="1 2">JK6</strain>
    </source>
</reference>
<dbReference type="AlphaFoldDB" id="A0A6H2DK67"/>
<keyword evidence="2" id="KW-1185">Reference proteome</keyword>
<protein>
    <submittedName>
        <fullName evidence="1">Uncharacterized protein</fullName>
    </submittedName>
</protein>
<dbReference type="Proteomes" id="UP000501600">
    <property type="component" value="Chromosome"/>
</dbReference>
<dbReference type="KEGG" id="phao:HF685_07045"/>